<evidence type="ECO:0000256" key="11">
    <source>
        <dbReference type="ARBA" id="ARBA00023170"/>
    </source>
</evidence>
<feature type="domain" description="Protein kinase" evidence="15">
    <location>
        <begin position="375"/>
        <end position="649"/>
    </location>
</feature>
<keyword evidence="17" id="KW-1185">Reference proteome</keyword>
<comment type="caution">
    <text evidence="16">The sequence shown here is derived from an EMBL/GenBank/DDBJ whole genome shotgun (WGS) entry which is preliminary data.</text>
</comment>
<keyword evidence="6" id="KW-0677">Repeat</keyword>
<evidence type="ECO:0000256" key="13">
    <source>
        <dbReference type="SAM" id="MobiDB-lite"/>
    </source>
</evidence>
<dbReference type="AlphaFoldDB" id="A0AAN9PJR0"/>
<evidence type="ECO:0000256" key="9">
    <source>
        <dbReference type="ARBA" id="ARBA00022989"/>
    </source>
</evidence>
<evidence type="ECO:0000256" key="10">
    <source>
        <dbReference type="ARBA" id="ARBA00023136"/>
    </source>
</evidence>
<dbReference type="InterPro" id="IPR000719">
    <property type="entry name" value="Prot_kinase_dom"/>
</dbReference>
<feature type="region of interest" description="Disordered" evidence="13">
    <location>
        <begin position="326"/>
        <end position="351"/>
    </location>
</feature>
<feature type="compositionally biased region" description="Polar residues" evidence="13">
    <location>
        <begin position="667"/>
        <end position="680"/>
    </location>
</feature>
<organism evidence="16 17">
    <name type="scientific">Clitoria ternatea</name>
    <name type="common">Butterfly pea</name>
    <dbReference type="NCBI Taxonomy" id="43366"/>
    <lineage>
        <taxon>Eukaryota</taxon>
        <taxon>Viridiplantae</taxon>
        <taxon>Streptophyta</taxon>
        <taxon>Embryophyta</taxon>
        <taxon>Tracheophyta</taxon>
        <taxon>Spermatophyta</taxon>
        <taxon>Magnoliopsida</taxon>
        <taxon>eudicotyledons</taxon>
        <taxon>Gunneridae</taxon>
        <taxon>Pentapetalae</taxon>
        <taxon>rosids</taxon>
        <taxon>fabids</taxon>
        <taxon>Fabales</taxon>
        <taxon>Fabaceae</taxon>
        <taxon>Papilionoideae</taxon>
        <taxon>50 kb inversion clade</taxon>
        <taxon>NPAAA clade</taxon>
        <taxon>indigoferoid/millettioid clade</taxon>
        <taxon>Phaseoleae</taxon>
        <taxon>Clitoria</taxon>
    </lineage>
</organism>
<dbReference type="PANTHER" id="PTHR48010:SF32">
    <property type="entry name" value="PROTEIN KINASE DOMAIN-CONTAINING PROTEIN"/>
    <property type="match status" value="1"/>
</dbReference>
<evidence type="ECO:0000256" key="12">
    <source>
        <dbReference type="PROSITE-ProRule" id="PRU10141"/>
    </source>
</evidence>
<dbReference type="FunFam" id="1.10.510.10:FF:000585">
    <property type="entry name" value="Probable inactive receptor kinase At1g48480"/>
    <property type="match status" value="1"/>
</dbReference>
<evidence type="ECO:0000256" key="2">
    <source>
        <dbReference type="ARBA" id="ARBA00022553"/>
    </source>
</evidence>
<dbReference type="PANTHER" id="PTHR48010">
    <property type="entry name" value="OS05G0588300 PROTEIN"/>
    <property type="match status" value="1"/>
</dbReference>
<dbReference type="Gene3D" id="3.30.200.20">
    <property type="entry name" value="Phosphorylase Kinase, domain 1"/>
    <property type="match status" value="1"/>
</dbReference>
<dbReference type="PROSITE" id="PS50011">
    <property type="entry name" value="PROTEIN_KINASE_DOM"/>
    <property type="match status" value="1"/>
</dbReference>
<evidence type="ECO:0000256" key="1">
    <source>
        <dbReference type="ARBA" id="ARBA00004370"/>
    </source>
</evidence>
<keyword evidence="10 14" id="KW-0472">Membrane</keyword>
<evidence type="ECO:0000256" key="14">
    <source>
        <dbReference type="SAM" id="Phobius"/>
    </source>
</evidence>
<evidence type="ECO:0000256" key="3">
    <source>
        <dbReference type="ARBA" id="ARBA00022614"/>
    </source>
</evidence>
<evidence type="ECO:0000256" key="8">
    <source>
        <dbReference type="ARBA" id="ARBA00022840"/>
    </source>
</evidence>
<dbReference type="Proteomes" id="UP001359559">
    <property type="component" value="Unassembled WGS sequence"/>
</dbReference>
<keyword evidence="5" id="KW-0732">Signal</keyword>
<keyword evidence="7 12" id="KW-0547">Nucleotide-binding</keyword>
<keyword evidence="9 14" id="KW-1133">Transmembrane helix</keyword>
<keyword evidence="4 14" id="KW-0812">Transmembrane</keyword>
<evidence type="ECO:0000256" key="7">
    <source>
        <dbReference type="ARBA" id="ARBA00022741"/>
    </source>
</evidence>
<evidence type="ECO:0000313" key="17">
    <source>
        <dbReference type="Proteomes" id="UP001359559"/>
    </source>
</evidence>
<dbReference type="FunFam" id="3.30.200.20:FF:000307">
    <property type="entry name" value="pollen receptor-like kinase 1"/>
    <property type="match status" value="1"/>
</dbReference>
<dbReference type="FunFam" id="3.80.10.10:FF:000234">
    <property type="entry name" value="Probable inactive receptor kinase RLK902"/>
    <property type="match status" value="1"/>
</dbReference>
<feature type="region of interest" description="Disordered" evidence="13">
    <location>
        <begin position="648"/>
        <end position="680"/>
    </location>
</feature>
<dbReference type="CDD" id="cd14066">
    <property type="entry name" value="STKc_IRAK"/>
    <property type="match status" value="1"/>
</dbReference>
<dbReference type="GO" id="GO:0004672">
    <property type="term" value="F:protein kinase activity"/>
    <property type="evidence" value="ECO:0007669"/>
    <property type="project" value="InterPro"/>
</dbReference>
<dbReference type="Pfam" id="PF08263">
    <property type="entry name" value="LRRNT_2"/>
    <property type="match status" value="1"/>
</dbReference>
<dbReference type="InterPro" id="IPR001245">
    <property type="entry name" value="Ser-Thr/Tyr_kinase_cat_dom"/>
</dbReference>
<feature type="transmembrane region" description="Helical" evidence="14">
    <location>
        <begin position="281"/>
        <end position="304"/>
    </location>
</feature>
<dbReference type="GO" id="GO:0005524">
    <property type="term" value="F:ATP binding"/>
    <property type="evidence" value="ECO:0007669"/>
    <property type="project" value="UniProtKB-UniRule"/>
</dbReference>
<keyword evidence="8 12" id="KW-0067">ATP-binding</keyword>
<dbReference type="Pfam" id="PF07714">
    <property type="entry name" value="PK_Tyr_Ser-Thr"/>
    <property type="match status" value="1"/>
</dbReference>
<keyword evidence="11" id="KW-0675">Receptor</keyword>
<dbReference type="Pfam" id="PF13855">
    <property type="entry name" value="LRR_8"/>
    <property type="match status" value="1"/>
</dbReference>
<protein>
    <recommendedName>
        <fullName evidence="15">Protein kinase domain-containing protein</fullName>
    </recommendedName>
</protein>
<evidence type="ECO:0000256" key="5">
    <source>
        <dbReference type="ARBA" id="ARBA00022729"/>
    </source>
</evidence>
<dbReference type="Pfam" id="PF00560">
    <property type="entry name" value="LRR_1"/>
    <property type="match status" value="2"/>
</dbReference>
<dbReference type="InterPro" id="IPR032675">
    <property type="entry name" value="LRR_dom_sf"/>
</dbReference>
<dbReference type="SUPFAM" id="SSF56112">
    <property type="entry name" value="Protein kinase-like (PK-like)"/>
    <property type="match status" value="1"/>
</dbReference>
<dbReference type="Gene3D" id="1.10.510.10">
    <property type="entry name" value="Transferase(Phosphotransferase) domain 1"/>
    <property type="match status" value="1"/>
</dbReference>
<dbReference type="GO" id="GO:0016020">
    <property type="term" value="C:membrane"/>
    <property type="evidence" value="ECO:0007669"/>
    <property type="project" value="UniProtKB-SubCell"/>
</dbReference>
<feature type="binding site" evidence="12">
    <location>
        <position position="403"/>
    </location>
    <ligand>
        <name>ATP</name>
        <dbReference type="ChEBI" id="CHEBI:30616"/>
    </ligand>
</feature>
<accession>A0AAN9PJR0</accession>
<name>A0AAN9PJR0_CLITE</name>
<dbReference type="SUPFAM" id="SSF52058">
    <property type="entry name" value="L domain-like"/>
    <property type="match status" value="1"/>
</dbReference>
<feature type="compositionally biased region" description="Basic and acidic residues" evidence="13">
    <location>
        <begin position="648"/>
        <end position="666"/>
    </location>
</feature>
<evidence type="ECO:0000313" key="16">
    <source>
        <dbReference type="EMBL" id="KAK7300678.1"/>
    </source>
</evidence>
<evidence type="ECO:0000256" key="6">
    <source>
        <dbReference type="ARBA" id="ARBA00022737"/>
    </source>
</evidence>
<dbReference type="InterPro" id="IPR001611">
    <property type="entry name" value="Leu-rich_rpt"/>
</dbReference>
<dbReference type="Gene3D" id="3.80.10.10">
    <property type="entry name" value="Ribonuclease Inhibitor"/>
    <property type="match status" value="2"/>
</dbReference>
<dbReference type="InterPro" id="IPR050994">
    <property type="entry name" value="At_inactive_RLKs"/>
</dbReference>
<proteinExistence type="predicted"/>
<sequence>MRRKERPNSSTEPTTTLEIHHGANSLAYPFPQKAQIQHKAPNLLPNMNSSLVTKWMLVTLMAWTITIAGSDLASDRASLLSLRTSVGGRTLLWNTTQTSPCSWAGVGCTNGRVTVLRLPGMGLSGSIPSGLGNLTELQTLSLRFNALTGLIPPDFANLKSLRNLYLQGNFFSGEIPESIFVLQNLVRLNLGNNNLSGEISPNFNSLTRLGTLYLERNRFTGSIPDLGVPPLQQFNVSFNQLTGSIPDRFSGLDPGAFLGNSLCGKPLQPCPGGKNRSLSGAAIAGIVIGSLIGVLLILLLLFFLCRKRGKKNETLTPGKGGVVVEDQGVREGGGASNSGGFVERGEVKSGGGGGDKSLVFFGNVNRVFSLDELLRASAEVLGKGTFGTTYKATLEMGTSVAVKRLKDVTASEREFREKIEQVGKMVHENLVPLRGYYFSRDEKLVVYDYMPMGSLSALLHANGGVGRTPLNWETRSAIALGAARGIAYLHSNGPTSSHGNIKSSNILLTKSFEARVSDFGLAYIALPTSTPNRISGYRAPEVTDARKVTQKADVYSFGIMLLELLTGKAPTHSSLNEEGVDLPRWVQSVVQDEWNTEVFDMELLRYQNVEEEMVKLLQLALECTTQYPDKRPSMDVVASKIEEICHPSLEKEERKNHGVRDADDGHSQQYYSVDSGVSQA</sequence>
<gene>
    <name evidence="16" type="ORF">RJT34_11526</name>
</gene>
<dbReference type="PROSITE" id="PS00107">
    <property type="entry name" value="PROTEIN_KINASE_ATP"/>
    <property type="match status" value="1"/>
</dbReference>
<keyword evidence="2" id="KW-0597">Phosphoprotein</keyword>
<evidence type="ECO:0000256" key="4">
    <source>
        <dbReference type="ARBA" id="ARBA00022692"/>
    </source>
</evidence>
<evidence type="ECO:0000259" key="15">
    <source>
        <dbReference type="PROSITE" id="PS50011"/>
    </source>
</evidence>
<keyword evidence="3" id="KW-0433">Leucine-rich repeat</keyword>
<dbReference type="InterPro" id="IPR017441">
    <property type="entry name" value="Protein_kinase_ATP_BS"/>
</dbReference>
<dbReference type="InterPro" id="IPR013210">
    <property type="entry name" value="LRR_N_plant-typ"/>
</dbReference>
<dbReference type="EMBL" id="JAYKXN010000003">
    <property type="protein sequence ID" value="KAK7300678.1"/>
    <property type="molecule type" value="Genomic_DNA"/>
</dbReference>
<comment type="subcellular location">
    <subcellularLocation>
        <location evidence="1">Membrane</location>
    </subcellularLocation>
</comment>
<reference evidence="16 17" key="1">
    <citation type="submission" date="2024-01" db="EMBL/GenBank/DDBJ databases">
        <title>The genomes of 5 underutilized Papilionoideae crops provide insights into root nodulation and disease resistance.</title>
        <authorList>
            <person name="Yuan L."/>
        </authorList>
    </citation>
    <scope>NUCLEOTIDE SEQUENCE [LARGE SCALE GENOMIC DNA]</scope>
    <source>
        <strain evidence="16">LY-2023</strain>
        <tissue evidence="16">Leaf</tissue>
    </source>
</reference>
<dbReference type="InterPro" id="IPR011009">
    <property type="entry name" value="Kinase-like_dom_sf"/>
</dbReference>